<dbReference type="Proteomes" id="UP000184440">
    <property type="component" value="Unassembled WGS sequence"/>
</dbReference>
<organism evidence="4 5">
    <name type="scientific">Cryptosporangium aurantiacum</name>
    <dbReference type="NCBI Taxonomy" id="134849"/>
    <lineage>
        <taxon>Bacteria</taxon>
        <taxon>Bacillati</taxon>
        <taxon>Actinomycetota</taxon>
        <taxon>Actinomycetes</taxon>
        <taxon>Cryptosporangiales</taxon>
        <taxon>Cryptosporangiaceae</taxon>
        <taxon>Cryptosporangium</taxon>
    </lineage>
</organism>
<gene>
    <name evidence="4" type="ORF">SAMN05443668_13611</name>
</gene>
<feature type="transmembrane region" description="Helical" evidence="3">
    <location>
        <begin position="187"/>
        <end position="208"/>
    </location>
</feature>
<evidence type="ECO:0000313" key="4">
    <source>
        <dbReference type="EMBL" id="SHN48193.1"/>
    </source>
</evidence>
<dbReference type="EMBL" id="FRCS01000036">
    <property type="protein sequence ID" value="SHN48193.1"/>
    <property type="molecule type" value="Genomic_DNA"/>
</dbReference>
<feature type="transmembrane region" description="Helical" evidence="3">
    <location>
        <begin position="252"/>
        <end position="272"/>
    </location>
</feature>
<feature type="region of interest" description="Disordered" evidence="2">
    <location>
        <begin position="344"/>
        <end position="382"/>
    </location>
</feature>
<sequence>MVLLSPALGLVVTPHDGTHHIAQSLAICSARARLDLEPVPRPGSPLTEEALSMTLLIGRRRAPKYDPIAEAEATAAAARIAESRAAAARAEVERMTAEAAARPLIAEAEREAARLTAAAEAEAAERNRAAVERDRQYAKAEREIRAEKRAETLRQIGPVVPLLVVNGAAMFGQISAYLGLAGENVNIVAALALAALVASAAEVISVYVQWHSHDALLRKDGLTAAKLRRASYLIALVIGGVNYSHFSDGWQPTTAAVVIGLCSVVSPWLWGLHTRRAQHVQLVAEGRADTPGALFGIERRRAFPIRTWKARRWSIDNWVTDPRDAWDGFKAEYAGVVAERAERKAAGKNTKAGAPSPRAIVSEPAGELAESTTGPSGDPYIDDPAAVVVLEPTTDVDLYRDEPTAAEYDALEPTADDERAWDAREDDAYGHTLSDPEPAAEIAPLSEAERAALAAETALQAWHATHDGTPRMDCPLCPDPEPERSAELAELSKADVVLIAVRSLGGDPASESAKAYASRAVTWAADRGVVITRTYVYDALRRHRARLTAAGDRTEPNNVVALPTSRKATTSKPTSAEPWPLDCTVCGESYGPFATEDEALSAAGLHDSETHNGQPTAAVPFGPIAASRQR</sequence>
<accession>A0A1M7RPE8</accession>
<feature type="region of interest" description="Disordered" evidence="2">
    <location>
        <begin position="598"/>
        <end position="630"/>
    </location>
</feature>
<evidence type="ECO:0000256" key="2">
    <source>
        <dbReference type="SAM" id="MobiDB-lite"/>
    </source>
</evidence>
<evidence type="ECO:0000256" key="3">
    <source>
        <dbReference type="SAM" id="Phobius"/>
    </source>
</evidence>
<keyword evidence="3" id="KW-1133">Transmembrane helix</keyword>
<feature type="coiled-coil region" evidence="1">
    <location>
        <begin position="78"/>
        <end position="141"/>
    </location>
</feature>
<keyword evidence="3" id="KW-0812">Transmembrane</keyword>
<reference evidence="4 5" key="1">
    <citation type="submission" date="2016-11" db="EMBL/GenBank/DDBJ databases">
        <authorList>
            <person name="Jaros S."/>
            <person name="Januszkiewicz K."/>
            <person name="Wedrychowicz H."/>
        </authorList>
    </citation>
    <scope>NUCLEOTIDE SEQUENCE [LARGE SCALE GENOMIC DNA]</scope>
    <source>
        <strain evidence="4 5">DSM 46144</strain>
    </source>
</reference>
<dbReference type="AlphaFoldDB" id="A0A1M7RPE8"/>
<evidence type="ECO:0000256" key="1">
    <source>
        <dbReference type="SAM" id="Coils"/>
    </source>
</evidence>
<keyword evidence="3" id="KW-0472">Membrane</keyword>
<dbReference type="STRING" id="134849.SAMN05443668_13611"/>
<name>A0A1M7RPE8_9ACTN</name>
<evidence type="ECO:0000313" key="5">
    <source>
        <dbReference type="Proteomes" id="UP000184440"/>
    </source>
</evidence>
<keyword evidence="1" id="KW-0175">Coiled coil</keyword>
<protein>
    <submittedName>
        <fullName evidence="4">Uncharacterized protein</fullName>
    </submittedName>
</protein>
<keyword evidence="5" id="KW-1185">Reference proteome</keyword>
<feature type="transmembrane region" description="Helical" evidence="3">
    <location>
        <begin position="159"/>
        <end position="181"/>
    </location>
</feature>
<proteinExistence type="predicted"/>